<sequence length="86" mass="9505">MGSLLGKIIVLIPFFSIFAGRNTYALASMIGQGWQVSQTDWVTFSDALAAAPEITRVKIQTFAEKEWFLSSGNDALFWRCVANATK</sequence>
<name>A0ABT0LE77_9GAMM</name>
<organism evidence="1 2">
    <name type="scientific">Shewanella surugensis</name>
    <dbReference type="NCBI Taxonomy" id="212020"/>
    <lineage>
        <taxon>Bacteria</taxon>
        <taxon>Pseudomonadati</taxon>
        <taxon>Pseudomonadota</taxon>
        <taxon>Gammaproteobacteria</taxon>
        <taxon>Alteromonadales</taxon>
        <taxon>Shewanellaceae</taxon>
        <taxon>Shewanella</taxon>
    </lineage>
</organism>
<accession>A0ABT0LE77</accession>
<dbReference type="RefSeq" id="WP_248941340.1">
    <property type="nucleotide sequence ID" value="NZ_JAKIKS010000070.1"/>
</dbReference>
<protein>
    <submittedName>
        <fullName evidence="1">Uncharacterized protein</fullName>
    </submittedName>
</protein>
<dbReference type="Proteomes" id="UP001203423">
    <property type="component" value="Unassembled WGS sequence"/>
</dbReference>
<comment type="caution">
    <text evidence="1">The sequence shown here is derived from an EMBL/GenBank/DDBJ whole genome shotgun (WGS) entry which is preliminary data.</text>
</comment>
<gene>
    <name evidence="1" type="ORF">L2764_16395</name>
</gene>
<keyword evidence="2" id="KW-1185">Reference proteome</keyword>
<proteinExistence type="predicted"/>
<evidence type="ECO:0000313" key="2">
    <source>
        <dbReference type="Proteomes" id="UP001203423"/>
    </source>
</evidence>
<evidence type="ECO:0000313" key="1">
    <source>
        <dbReference type="EMBL" id="MCL1126007.1"/>
    </source>
</evidence>
<reference evidence="1 2" key="1">
    <citation type="submission" date="2022-01" db="EMBL/GenBank/DDBJ databases">
        <title>Whole genome-based taxonomy of the Shewanellaceae.</title>
        <authorList>
            <person name="Martin-Rodriguez A.J."/>
        </authorList>
    </citation>
    <scope>NUCLEOTIDE SEQUENCE [LARGE SCALE GENOMIC DNA]</scope>
    <source>
        <strain evidence="1 2">DSM 17177</strain>
    </source>
</reference>
<dbReference type="EMBL" id="JAKIKS010000070">
    <property type="protein sequence ID" value="MCL1126007.1"/>
    <property type="molecule type" value="Genomic_DNA"/>
</dbReference>